<dbReference type="Gene3D" id="2.30.30.30">
    <property type="match status" value="1"/>
</dbReference>
<evidence type="ECO:0000256" key="4">
    <source>
        <dbReference type="ARBA" id="ARBA00035242"/>
    </source>
</evidence>
<dbReference type="PANTHER" id="PTHR13691:SF5">
    <property type="entry name" value="LARGE RIBOSOMAL SUBUNIT PROTEIN UL2M"/>
    <property type="match status" value="1"/>
</dbReference>
<evidence type="ECO:0000313" key="9">
    <source>
        <dbReference type="EMBL" id="OGK73381.1"/>
    </source>
</evidence>
<proteinExistence type="inferred from homology"/>
<dbReference type="GO" id="GO:0002181">
    <property type="term" value="P:cytoplasmic translation"/>
    <property type="evidence" value="ECO:0007669"/>
    <property type="project" value="TreeGrafter"/>
</dbReference>
<evidence type="ECO:0000259" key="7">
    <source>
        <dbReference type="SMART" id="SM01382"/>
    </source>
</evidence>
<protein>
    <recommendedName>
        <fullName evidence="4">Large ribosomal subunit protein uL2</fullName>
    </recommendedName>
    <alternativeName>
        <fullName evidence="5">50S ribosomal protein L2</fullName>
    </alternativeName>
</protein>
<dbReference type="FunFam" id="2.30.30.30:FF:000001">
    <property type="entry name" value="50S ribosomal protein L2"/>
    <property type="match status" value="1"/>
</dbReference>
<dbReference type="Pfam" id="PF00181">
    <property type="entry name" value="Ribosomal_L2_N"/>
    <property type="match status" value="1"/>
</dbReference>
<dbReference type="EMBL" id="MGBR01000001">
    <property type="protein sequence ID" value="OGK73381.1"/>
    <property type="molecule type" value="Genomic_DNA"/>
</dbReference>
<gene>
    <name evidence="9" type="ORF">A3K52_01135</name>
</gene>
<dbReference type="GO" id="GO:0003723">
    <property type="term" value="F:RNA binding"/>
    <property type="evidence" value="ECO:0007669"/>
    <property type="project" value="InterPro"/>
</dbReference>
<accession>A0A1F7KZX0</accession>
<dbReference type="InterPro" id="IPR008991">
    <property type="entry name" value="Translation_prot_SH3-like_sf"/>
</dbReference>
<name>A0A1F7KZX0_9BACT</name>
<dbReference type="GO" id="GO:0003735">
    <property type="term" value="F:structural constituent of ribosome"/>
    <property type="evidence" value="ECO:0007669"/>
    <property type="project" value="InterPro"/>
</dbReference>
<dbReference type="Gene3D" id="4.10.950.10">
    <property type="entry name" value="Ribosomal protein L2, domain 3"/>
    <property type="match status" value="1"/>
</dbReference>
<evidence type="ECO:0000256" key="1">
    <source>
        <dbReference type="ARBA" id="ARBA00005636"/>
    </source>
</evidence>
<dbReference type="InterPro" id="IPR002171">
    <property type="entry name" value="Ribosomal_uL2"/>
</dbReference>
<dbReference type="Proteomes" id="UP000177050">
    <property type="component" value="Unassembled WGS sequence"/>
</dbReference>
<dbReference type="Pfam" id="PF03947">
    <property type="entry name" value="Ribosomal_L2_C"/>
    <property type="match status" value="1"/>
</dbReference>
<evidence type="ECO:0000256" key="3">
    <source>
        <dbReference type="ARBA" id="ARBA00023274"/>
    </source>
</evidence>
<organism evidence="9 10">
    <name type="scientific">Candidatus Roizmanbacteria bacterium RIFOXYD1_FULL_38_12</name>
    <dbReference type="NCBI Taxonomy" id="1802093"/>
    <lineage>
        <taxon>Bacteria</taxon>
        <taxon>Candidatus Roizmaniibacteriota</taxon>
    </lineage>
</organism>
<dbReference type="GO" id="GO:0016740">
    <property type="term" value="F:transferase activity"/>
    <property type="evidence" value="ECO:0007669"/>
    <property type="project" value="InterPro"/>
</dbReference>
<dbReference type="FunFam" id="4.10.950.10:FF:000001">
    <property type="entry name" value="50S ribosomal protein L2"/>
    <property type="match status" value="1"/>
</dbReference>
<feature type="compositionally biased region" description="Basic and acidic residues" evidence="6">
    <location>
        <begin position="216"/>
        <end position="227"/>
    </location>
</feature>
<dbReference type="PANTHER" id="PTHR13691">
    <property type="entry name" value="RIBOSOMAL PROTEIN L2"/>
    <property type="match status" value="1"/>
</dbReference>
<dbReference type="InterPro" id="IPR022669">
    <property type="entry name" value="Ribosomal_uL2_C"/>
</dbReference>
<dbReference type="Gene3D" id="2.40.50.140">
    <property type="entry name" value="Nucleic acid-binding proteins"/>
    <property type="match status" value="1"/>
</dbReference>
<dbReference type="InterPro" id="IPR012340">
    <property type="entry name" value="NA-bd_OB-fold"/>
</dbReference>
<evidence type="ECO:0000313" key="10">
    <source>
        <dbReference type="Proteomes" id="UP000177050"/>
    </source>
</evidence>
<feature type="domain" description="Large ribosomal subunit protein uL2 RNA-binding" evidence="8">
    <location>
        <begin position="25"/>
        <end position="101"/>
    </location>
</feature>
<comment type="caution">
    <text evidence="9">The sequence shown here is derived from an EMBL/GenBank/DDBJ whole genome shotgun (WGS) entry which is preliminary data.</text>
</comment>
<evidence type="ECO:0000256" key="2">
    <source>
        <dbReference type="ARBA" id="ARBA00022980"/>
    </source>
</evidence>
<keyword evidence="2 9" id="KW-0689">Ribosomal protein</keyword>
<feature type="region of interest" description="Disordered" evidence="6">
    <location>
        <begin position="203"/>
        <end position="243"/>
    </location>
</feature>
<dbReference type="InterPro" id="IPR014726">
    <property type="entry name" value="Ribosomal_uL2_dom3"/>
</dbReference>
<dbReference type="SMART" id="SM01383">
    <property type="entry name" value="Ribosomal_L2"/>
    <property type="match status" value="1"/>
</dbReference>
<dbReference type="GO" id="GO:0015934">
    <property type="term" value="C:large ribosomal subunit"/>
    <property type="evidence" value="ECO:0007669"/>
    <property type="project" value="InterPro"/>
</dbReference>
<dbReference type="InterPro" id="IPR005880">
    <property type="entry name" value="Ribosomal_uL2_bac/org-type"/>
</dbReference>
<dbReference type="AlphaFoldDB" id="A0A1F7KZX0"/>
<sequence length="258" mass="28915">MKAYNIPKTHNPEKGLTSILKKHSGRDSFGHVSVRHQGARQKRYYREIDFKRNKYNVEGQVESIEYDPNRNVFIALIKYTDGEKRYILQPNDLNIGDKVISGEVVDIVRGNALPLKNIPIGIEIHNIEIHPKQGGKMIRGAGTTATVVAKESPYVHIKLPSGEVKRFHEDCFATIGVLGNIPFKDRILGKAGRSRLMGIRPTVRGTAQNPRSHPHGGGEGRVGEGMHPKTPWGKPARGKRTRTKNKWSNKFVVISRHA</sequence>
<reference evidence="9 10" key="1">
    <citation type="journal article" date="2016" name="Nat. Commun.">
        <title>Thousands of microbial genomes shed light on interconnected biogeochemical processes in an aquifer system.</title>
        <authorList>
            <person name="Anantharaman K."/>
            <person name="Brown C.T."/>
            <person name="Hug L.A."/>
            <person name="Sharon I."/>
            <person name="Castelle C.J."/>
            <person name="Probst A.J."/>
            <person name="Thomas B.C."/>
            <person name="Singh A."/>
            <person name="Wilkins M.J."/>
            <person name="Karaoz U."/>
            <person name="Brodie E.L."/>
            <person name="Williams K.H."/>
            <person name="Hubbard S.S."/>
            <person name="Banfield J.F."/>
        </authorList>
    </citation>
    <scope>NUCLEOTIDE SEQUENCE [LARGE SCALE GENOMIC DNA]</scope>
</reference>
<evidence type="ECO:0000256" key="5">
    <source>
        <dbReference type="ARBA" id="ARBA00035459"/>
    </source>
</evidence>
<dbReference type="InterPro" id="IPR022666">
    <property type="entry name" value="Ribosomal_uL2_RNA-bd_dom"/>
</dbReference>
<keyword evidence="3" id="KW-0687">Ribonucleoprotein</keyword>
<evidence type="ECO:0000259" key="8">
    <source>
        <dbReference type="SMART" id="SM01383"/>
    </source>
</evidence>
<feature type="domain" description="Large ribosomal subunit protein uL2 C-terminal" evidence="7">
    <location>
        <begin position="107"/>
        <end position="235"/>
    </location>
</feature>
<dbReference type="PIRSF" id="PIRSF002158">
    <property type="entry name" value="Ribosomal_L2"/>
    <property type="match status" value="1"/>
</dbReference>
<evidence type="ECO:0000256" key="6">
    <source>
        <dbReference type="SAM" id="MobiDB-lite"/>
    </source>
</evidence>
<dbReference type="SMART" id="SM01382">
    <property type="entry name" value="Ribosomal_L2_C"/>
    <property type="match status" value="1"/>
</dbReference>
<dbReference type="SUPFAM" id="SSF50249">
    <property type="entry name" value="Nucleic acid-binding proteins"/>
    <property type="match status" value="1"/>
</dbReference>
<dbReference type="InterPro" id="IPR014722">
    <property type="entry name" value="Rib_uL2_dom2"/>
</dbReference>
<dbReference type="NCBIfam" id="TIGR01171">
    <property type="entry name" value="rplB_bact"/>
    <property type="match status" value="1"/>
</dbReference>
<dbReference type="SUPFAM" id="SSF50104">
    <property type="entry name" value="Translation proteins SH3-like domain"/>
    <property type="match status" value="1"/>
</dbReference>
<comment type="similarity">
    <text evidence="1">Belongs to the universal ribosomal protein uL2 family.</text>
</comment>